<name>A0A0M3HWT5_ASCLU</name>
<evidence type="ECO:0000313" key="2">
    <source>
        <dbReference type="WBParaSite" id="ALUE_0000766001-mRNA-1"/>
    </source>
</evidence>
<accession>A0A0M3HWT5</accession>
<reference evidence="2" key="1">
    <citation type="submission" date="2017-02" db="UniProtKB">
        <authorList>
            <consortium name="WormBaseParasite"/>
        </authorList>
    </citation>
    <scope>IDENTIFICATION</scope>
</reference>
<keyword evidence="1" id="KW-1185">Reference proteome</keyword>
<protein>
    <submittedName>
        <fullName evidence="2">Uncharacterized protein</fullName>
    </submittedName>
</protein>
<dbReference type="WBParaSite" id="ALUE_0000766001-mRNA-1">
    <property type="protein sequence ID" value="ALUE_0000766001-mRNA-1"/>
    <property type="gene ID" value="ALUE_0000766001"/>
</dbReference>
<dbReference type="Proteomes" id="UP000036681">
    <property type="component" value="Unplaced"/>
</dbReference>
<sequence length="93" mass="10223">MIADHRTKMRQEPPSKKSISTICIFRVILLRISAVSEELTTPDTFPDIIPNTVPDTIPDAVPYTIRDIAEDRLIVTGDQCADGDGTNNNKAIA</sequence>
<dbReference type="AlphaFoldDB" id="A0A0M3HWT5"/>
<organism evidence="1 2">
    <name type="scientific">Ascaris lumbricoides</name>
    <name type="common">Giant roundworm</name>
    <dbReference type="NCBI Taxonomy" id="6252"/>
    <lineage>
        <taxon>Eukaryota</taxon>
        <taxon>Metazoa</taxon>
        <taxon>Ecdysozoa</taxon>
        <taxon>Nematoda</taxon>
        <taxon>Chromadorea</taxon>
        <taxon>Rhabditida</taxon>
        <taxon>Spirurina</taxon>
        <taxon>Ascaridomorpha</taxon>
        <taxon>Ascaridoidea</taxon>
        <taxon>Ascarididae</taxon>
        <taxon>Ascaris</taxon>
    </lineage>
</organism>
<evidence type="ECO:0000313" key="1">
    <source>
        <dbReference type="Proteomes" id="UP000036681"/>
    </source>
</evidence>
<proteinExistence type="predicted"/>